<sequence>LINIKDPLGRLTRWALHLQEMTSPFYSKIGKKLEESDSLSSSPLEDKY</sequence>
<name>A0A8X6MQR0_NEPPI</name>
<dbReference type="EMBL" id="BMAW01001155">
    <property type="protein sequence ID" value="GFS72805.1"/>
    <property type="molecule type" value="Genomic_DNA"/>
</dbReference>
<evidence type="ECO:0000313" key="2">
    <source>
        <dbReference type="Proteomes" id="UP000887013"/>
    </source>
</evidence>
<organism evidence="1 2">
    <name type="scientific">Nephila pilipes</name>
    <name type="common">Giant wood spider</name>
    <name type="synonym">Nephila maculata</name>
    <dbReference type="NCBI Taxonomy" id="299642"/>
    <lineage>
        <taxon>Eukaryota</taxon>
        <taxon>Metazoa</taxon>
        <taxon>Ecdysozoa</taxon>
        <taxon>Arthropoda</taxon>
        <taxon>Chelicerata</taxon>
        <taxon>Arachnida</taxon>
        <taxon>Araneae</taxon>
        <taxon>Araneomorphae</taxon>
        <taxon>Entelegynae</taxon>
        <taxon>Araneoidea</taxon>
        <taxon>Nephilidae</taxon>
        <taxon>Nephila</taxon>
    </lineage>
</organism>
<accession>A0A8X6MQR0</accession>
<gene>
    <name evidence="1" type="ORF">NPIL_261721</name>
</gene>
<reference evidence="1" key="1">
    <citation type="submission" date="2020-08" db="EMBL/GenBank/DDBJ databases">
        <title>Multicomponent nature underlies the extraordinary mechanical properties of spider dragline silk.</title>
        <authorList>
            <person name="Kono N."/>
            <person name="Nakamura H."/>
            <person name="Mori M."/>
            <person name="Yoshida Y."/>
            <person name="Ohtoshi R."/>
            <person name="Malay A.D."/>
            <person name="Moran D.A.P."/>
            <person name="Tomita M."/>
            <person name="Numata K."/>
            <person name="Arakawa K."/>
        </authorList>
    </citation>
    <scope>NUCLEOTIDE SEQUENCE</scope>
</reference>
<evidence type="ECO:0000313" key="1">
    <source>
        <dbReference type="EMBL" id="GFS72805.1"/>
    </source>
</evidence>
<dbReference type="AlphaFoldDB" id="A0A8X6MQR0"/>
<proteinExistence type="predicted"/>
<keyword evidence="2" id="KW-1185">Reference proteome</keyword>
<feature type="non-terminal residue" evidence="1">
    <location>
        <position position="1"/>
    </location>
</feature>
<comment type="caution">
    <text evidence="1">The sequence shown here is derived from an EMBL/GenBank/DDBJ whole genome shotgun (WGS) entry which is preliminary data.</text>
</comment>
<dbReference type="Proteomes" id="UP000887013">
    <property type="component" value="Unassembled WGS sequence"/>
</dbReference>
<protein>
    <submittedName>
        <fullName evidence="1">Uncharacterized protein</fullName>
    </submittedName>
</protein>